<keyword evidence="1" id="KW-1133">Transmembrane helix</keyword>
<dbReference type="InterPro" id="IPR023346">
    <property type="entry name" value="Lysozyme-like_dom_sf"/>
</dbReference>
<dbReference type="SUPFAM" id="SSF53955">
    <property type="entry name" value="Lysozyme-like"/>
    <property type="match status" value="1"/>
</dbReference>
<feature type="transmembrane region" description="Helical" evidence="1">
    <location>
        <begin position="7"/>
        <end position="25"/>
    </location>
</feature>
<reference evidence="2" key="1">
    <citation type="submission" date="2020-04" db="EMBL/GenBank/DDBJ databases">
        <authorList>
            <person name="Zhang T."/>
        </authorList>
    </citation>
    <scope>NUCLEOTIDE SEQUENCE</scope>
    <source>
        <strain evidence="2">HKST-UBA17</strain>
    </source>
</reference>
<reference evidence="2" key="2">
    <citation type="journal article" date="2021" name="Microbiome">
        <title>Successional dynamics and alternative stable states in a saline activated sludge microbial community over 9 years.</title>
        <authorList>
            <person name="Wang Y."/>
            <person name="Ye J."/>
            <person name="Ju F."/>
            <person name="Liu L."/>
            <person name="Boyd J.A."/>
            <person name="Deng Y."/>
            <person name="Parks D.H."/>
            <person name="Jiang X."/>
            <person name="Yin X."/>
            <person name="Woodcroft B.J."/>
            <person name="Tyson G.W."/>
            <person name="Hugenholtz P."/>
            <person name="Polz M.F."/>
            <person name="Zhang T."/>
        </authorList>
    </citation>
    <scope>NUCLEOTIDE SEQUENCE</scope>
    <source>
        <strain evidence="2">HKST-UBA17</strain>
    </source>
</reference>
<accession>A0A955I2I3</accession>
<keyword evidence="1" id="KW-0472">Membrane</keyword>
<name>A0A955I2I3_9BACT</name>
<evidence type="ECO:0000256" key="1">
    <source>
        <dbReference type="SAM" id="Phobius"/>
    </source>
</evidence>
<proteinExistence type="predicted"/>
<protein>
    <recommendedName>
        <fullName evidence="4">Mannosyl-glycoprotein endo-beta-N-acetylglucosamidase-like domain-containing protein</fullName>
    </recommendedName>
</protein>
<dbReference type="Proteomes" id="UP000741282">
    <property type="component" value="Unassembled WGS sequence"/>
</dbReference>
<evidence type="ECO:0000313" key="2">
    <source>
        <dbReference type="EMBL" id="MCA9376602.1"/>
    </source>
</evidence>
<dbReference type="AlphaFoldDB" id="A0A955I2I3"/>
<keyword evidence="1" id="KW-0812">Transmembrane</keyword>
<organism evidence="2 3">
    <name type="scientific">Candidatus Dojkabacteria bacterium</name>
    <dbReference type="NCBI Taxonomy" id="2099670"/>
    <lineage>
        <taxon>Bacteria</taxon>
        <taxon>Candidatus Dojkabacteria</taxon>
    </lineage>
</organism>
<gene>
    <name evidence="2" type="ORF">KC685_01640</name>
</gene>
<sequence length="220" mass="24764">MRRIVAIAKNFILIFILIITFVQFWSPNLKPRIESVLITLASEKRSTSTQYLSAIADRENSAEAVAGITNRQAVDPNDLPQIITTDPRIIAMRNFLIDYQSPMYPYADVFVTEADKVGLDWRLVAAISGVESAFGNLIPYRSNNAWGWKGDPTRDWSYFTSWRQGITTVTQRLAIGYGTDLTPFDIEATYCPPCGLNPAHAWANGVNNFMIELDSYTKDL</sequence>
<evidence type="ECO:0000313" key="3">
    <source>
        <dbReference type="Proteomes" id="UP000741282"/>
    </source>
</evidence>
<evidence type="ECO:0008006" key="4">
    <source>
        <dbReference type="Google" id="ProtNLM"/>
    </source>
</evidence>
<comment type="caution">
    <text evidence="2">The sequence shown here is derived from an EMBL/GenBank/DDBJ whole genome shotgun (WGS) entry which is preliminary data.</text>
</comment>
<dbReference type="EMBL" id="JAGQLN010000004">
    <property type="protein sequence ID" value="MCA9376602.1"/>
    <property type="molecule type" value="Genomic_DNA"/>
</dbReference>